<accession>A0ACB7UCG5</accession>
<keyword evidence="1" id="KW-0378">Hydrolase</keyword>
<organism evidence="1 2">
    <name type="scientific">Dioscorea alata</name>
    <name type="common">Purple yam</name>
    <dbReference type="NCBI Taxonomy" id="55571"/>
    <lineage>
        <taxon>Eukaryota</taxon>
        <taxon>Viridiplantae</taxon>
        <taxon>Streptophyta</taxon>
        <taxon>Embryophyta</taxon>
        <taxon>Tracheophyta</taxon>
        <taxon>Spermatophyta</taxon>
        <taxon>Magnoliopsida</taxon>
        <taxon>Liliopsida</taxon>
        <taxon>Dioscoreales</taxon>
        <taxon>Dioscoreaceae</taxon>
        <taxon>Dioscorea</taxon>
    </lineage>
</organism>
<protein>
    <submittedName>
        <fullName evidence="1">Ribonuclease H protein</fullName>
        <ecNumber evidence="1">2.7.7.49</ecNumber>
        <ecNumber evidence="1">2.7.7.7</ecNumber>
        <ecNumber evidence="1">3.1.26.4</ecNumber>
    </submittedName>
</protein>
<dbReference type="Proteomes" id="UP000827976">
    <property type="component" value="Chromosome 17"/>
</dbReference>
<name>A0ACB7UCG5_DIOAL</name>
<keyword evidence="1" id="KW-0808">Transferase</keyword>
<gene>
    <name evidence="1" type="ORF">IHE45_17G053600</name>
</gene>
<keyword evidence="1" id="KW-0548">Nucleotidyltransferase</keyword>
<comment type="caution">
    <text evidence="1">The sequence shown here is derived from an EMBL/GenBank/DDBJ whole genome shotgun (WGS) entry which is preliminary data.</text>
</comment>
<dbReference type="EC" id="2.7.7.7" evidence="1"/>
<evidence type="ECO:0000313" key="1">
    <source>
        <dbReference type="EMBL" id="KAH7657952.1"/>
    </source>
</evidence>
<dbReference type="EC" id="3.1.26.4" evidence="1"/>
<sequence length="131" mass="15053">MVLVKLQPYRQHSVFLCKNHKLCMKYFGPFTVLQRIGSVAYKLELPEHSHIHPVFHVSLLKKLITDMASEAALLPPITMESGPLIQPELILQHCTVIRNNRHISQALVQWCGLPMSENSWEDIALLRSQYP</sequence>
<dbReference type="EMBL" id="CM037027">
    <property type="protein sequence ID" value="KAH7657952.1"/>
    <property type="molecule type" value="Genomic_DNA"/>
</dbReference>
<reference evidence="2" key="1">
    <citation type="journal article" date="2022" name="Nat. Commun.">
        <title>Chromosome evolution and the genetic basis of agronomically important traits in greater yam.</title>
        <authorList>
            <person name="Bredeson J.V."/>
            <person name="Lyons J.B."/>
            <person name="Oniyinde I.O."/>
            <person name="Okereke N.R."/>
            <person name="Kolade O."/>
            <person name="Nnabue I."/>
            <person name="Nwadili C.O."/>
            <person name="Hribova E."/>
            <person name="Parker M."/>
            <person name="Nwogha J."/>
            <person name="Shu S."/>
            <person name="Carlson J."/>
            <person name="Kariba R."/>
            <person name="Muthemba S."/>
            <person name="Knop K."/>
            <person name="Barton G.J."/>
            <person name="Sherwood A.V."/>
            <person name="Lopez-Montes A."/>
            <person name="Asiedu R."/>
            <person name="Jamnadass R."/>
            <person name="Muchugi A."/>
            <person name="Goodstein D."/>
            <person name="Egesi C.N."/>
            <person name="Featherston J."/>
            <person name="Asfaw A."/>
            <person name="Simpson G.G."/>
            <person name="Dolezel J."/>
            <person name="Hendre P.S."/>
            <person name="Van Deynze A."/>
            <person name="Kumar P.L."/>
            <person name="Obidiegwu J.E."/>
            <person name="Bhattacharjee R."/>
            <person name="Rokhsar D.S."/>
        </authorList>
    </citation>
    <scope>NUCLEOTIDE SEQUENCE [LARGE SCALE GENOMIC DNA]</scope>
    <source>
        <strain evidence="2">cv. TDa95/00328</strain>
    </source>
</reference>
<proteinExistence type="predicted"/>
<dbReference type="EC" id="2.7.7.49" evidence="1"/>
<evidence type="ECO:0000313" key="2">
    <source>
        <dbReference type="Proteomes" id="UP000827976"/>
    </source>
</evidence>
<keyword evidence="2" id="KW-1185">Reference proteome</keyword>